<dbReference type="STRING" id="240015.ACP_2446"/>
<dbReference type="HOGENOM" id="CLU_1049428_0_0_0"/>
<protein>
    <submittedName>
        <fullName evidence="3">Putative lipoprotein</fullName>
    </submittedName>
</protein>
<evidence type="ECO:0000256" key="1">
    <source>
        <dbReference type="SAM" id="SignalP"/>
    </source>
</evidence>
<keyword evidence="1" id="KW-0732">Signal</keyword>
<feature type="domain" description="DUF4397" evidence="2">
    <location>
        <begin position="35"/>
        <end position="149"/>
    </location>
</feature>
<keyword evidence="3" id="KW-0449">Lipoprotein</keyword>
<dbReference type="RefSeq" id="WP_015897530.1">
    <property type="nucleotide sequence ID" value="NC_012483.1"/>
</dbReference>
<evidence type="ECO:0000313" key="3">
    <source>
        <dbReference type="EMBL" id="ACO34577.1"/>
    </source>
</evidence>
<dbReference type="SUPFAM" id="SSF50974">
    <property type="entry name" value="Nitrous oxide reductase, N-terminal domain"/>
    <property type="match status" value="1"/>
</dbReference>
<dbReference type="KEGG" id="aca:ACP_2446"/>
<feature type="signal peptide" evidence="1">
    <location>
        <begin position="1"/>
        <end position="23"/>
    </location>
</feature>
<dbReference type="InterPro" id="IPR025510">
    <property type="entry name" value="DUF4397"/>
</dbReference>
<dbReference type="EMBL" id="CP001472">
    <property type="protein sequence ID" value="ACO34577.1"/>
    <property type="molecule type" value="Genomic_DNA"/>
</dbReference>
<keyword evidence="4" id="KW-1185">Reference proteome</keyword>
<feature type="chain" id="PRO_5002907297" evidence="1">
    <location>
        <begin position="24"/>
        <end position="234"/>
    </location>
</feature>
<organism evidence="3 4">
    <name type="scientific">Acidobacterium capsulatum (strain ATCC 51196 / DSM 11244 / BCRC 80197 / JCM 7670 / NBRC 15755 / NCIMB 13165 / 161)</name>
    <dbReference type="NCBI Taxonomy" id="240015"/>
    <lineage>
        <taxon>Bacteria</taxon>
        <taxon>Pseudomonadati</taxon>
        <taxon>Acidobacteriota</taxon>
        <taxon>Terriglobia</taxon>
        <taxon>Terriglobales</taxon>
        <taxon>Acidobacteriaceae</taxon>
        <taxon>Acidobacterium</taxon>
    </lineage>
</organism>
<evidence type="ECO:0000259" key="2">
    <source>
        <dbReference type="Pfam" id="PF14344"/>
    </source>
</evidence>
<name>C1F1E0_ACIC5</name>
<reference evidence="3 4" key="1">
    <citation type="journal article" date="2009" name="Appl. Environ. Microbiol.">
        <title>Three genomes from the phylum Acidobacteria provide insight into the lifestyles of these microorganisms in soils.</title>
        <authorList>
            <person name="Ward N.L."/>
            <person name="Challacombe J.F."/>
            <person name="Janssen P.H."/>
            <person name="Henrissat B."/>
            <person name="Coutinho P.M."/>
            <person name="Wu M."/>
            <person name="Xie G."/>
            <person name="Haft D.H."/>
            <person name="Sait M."/>
            <person name="Badger J."/>
            <person name="Barabote R.D."/>
            <person name="Bradley B."/>
            <person name="Brettin T.S."/>
            <person name="Brinkac L.M."/>
            <person name="Bruce D."/>
            <person name="Creasy T."/>
            <person name="Daugherty S.C."/>
            <person name="Davidsen T.M."/>
            <person name="DeBoy R.T."/>
            <person name="Detter J.C."/>
            <person name="Dodson R.J."/>
            <person name="Durkin A.S."/>
            <person name="Ganapathy A."/>
            <person name="Gwinn-Giglio M."/>
            <person name="Han C.S."/>
            <person name="Khouri H."/>
            <person name="Kiss H."/>
            <person name="Kothari S.P."/>
            <person name="Madupu R."/>
            <person name="Nelson K.E."/>
            <person name="Nelson W.C."/>
            <person name="Paulsen I."/>
            <person name="Penn K."/>
            <person name="Ren Q."/>
            <person name="Rosovitz M.J."/>
            <person name="Selengut J.D."/>
            <person name="Shrivastava S."/>
            <person name="Sullivan S.A."/>
            <person name="Tapia R."/>
            <person name="Thompson L.S."/>
            <person name="Watkins K.L."/>
            <person name="Yang Q."/>
            <person name="Yu C."/>
            <person name="Zafar N."/>
            <person name="Zhou L."/>
            <person name="Kuske C.R."/>
        </authorList>
    </citation>
    <scope>NUCLEOTIDE SEQUENCE [LARGE SCALE GENOMIC DNA]</scope>
    <source>
        <strain evidence="4">ATCC 51196 / DSM 11244 / BCRC 80197 / JCM 7670 / NBRC 15755 / NCIMB 13165 / 161</strain>
    </source>
</reference>
<accession>C1F1E0</accession>
<dbReference type="PROSITE" id="PS51257">
    <property type="entry name" value="PROKAR_LIPOPROTEIN"/>
    <property type="match status" value="1"/>
</dbReference>
<dbReference type="eggNOG" id="ENOG50307T3">
    <property type="taxonomic scope" value="Bacteria"/>
</dbReference>
<dbReference type="InterPro" id="IPR011045">
    <property type="entry name" value="N2O_reductase_N"/>
</dbReference>
<dbReference type="Pfam" id="PF14344">
    <property type="entry name" value="DUF4397"/>
    <property type="match status" value="1"/>
</dbReference>
<proteinExistence type="predicted"/>
<dbReference type="InParanoid" id="C1F1E0"/>
<sequence>MSLRKSRYLAAALAVAATVGVLSGCQSVAGSQAVSLVRVIDASYNAPAVDVYVGQTQIAGNIAAPFISNYAILSPGVQTTKIDSTGTTKVLATVSGNYLASTQHSLYLSDSGTSFTATLLTDQVTAAPAGDFDVRFLQNANAVGSVDIYLVPDGSKFAAATPIAANLAPGQVTSYIPVAAGSYQLVIAPAGSTKASYTGSAVVYASGQVRTLLITDQPNVDQQPINVVVGDDVD</sequence>
<dbReference type="AlphaFoldDB" id="C1F1E0"/>
<dbReference type="Proteomes" id="UP000002207">
    <property type="component" value="Chromosome"/>
</dbReference>
<evidence type="ECO:0000313" key="4">
    <source>
        <dbReference type="Proteomes" id="UP000002207"/>
    </source>
</evidence>
<gene>
    <name evidence="3" type="ordered locus">ACP_2446</name>
</gene>